<organism evidence="4 5">
    <name type="scientific">Fasciola hepatica</name>
    <name type="common">Liver fluke</name>
    <dbReference type="NCBI Taxonomy" id="6192"/>
    <lineage>
        <taxon>Eukaryota</taxon>
        <taxon>Metazoa</taxon>
        <taxon>Spiralia</taxon>
        <taxon>Lophotrochozoa</taxon>
        <taxon>Platyhelminthes</taxon>
        <taxon>Trematoda</taxon>
        <taxon>Digenea</taxon>
        <taxon>Plagiorchiida</taxon>
        <taxon>Echinostomata</taxon>
        <taxon>Echinostomatoidea</taxon>
        <taxon>Fasciolidae</taxon>
        <taxon>Fasciola</taxon>
    </lineage>
</organism>
<comment type="caution">
    <text evidence="4">The sequence shown here is derived from an EMBL/GenBank/DDBJ whole genome shotgun (WGS) entry which is preliminary data.</text>
</comment>
<dbReference type="Proteomes" id="UP000230066">
    <property type="component" value="Unassembled WGS sequence"/>
</dbReference>
<dbReference type="InterPro" id="IPR004947">
    <property type="entry name" value="DNase_II"/>
</dbReference>
<dbReference type="Pfam" id="PF03265">
    <property type="entry name" value="DNase_II"/>
    <property type="match status" value="1"/>
</dbReference>
<evidence type="ECO:0000256" key="1">
    <source>
        <dbReference type="ARBA" id="ARBA00007527"/>
    </source>
</evidence>
<dbReference type="EMBL" id="JXXN02005646">
    <property type="protein sequence ID" value="THD19765.1"/>
    <property type="molecule type" value="Genomic_DNA"/>
</dbReference>
<dbReference type="GO" id="GO:0004531">
    <property type="term" value="F:deoxyribonuclease II activity"/>
    <property type="evidence" value="ECO:0007669"/>
    <property type="project" value="InterPro"/>
</dbReference>
<proteinExistence type="inferred from homology"/>
<evidence type="ECO:0000256" key="2">
    <source>
        <dbReference type="ARBA" id="ARBA00022801"/>
    </source>
</evidence>
<accession>A0A4E0QWL0</accession>
<feature type="signal peptide" evidence="3">
    <location>
        <begin position="1"/>
        <end position="21"/>
    </location>
</feature>
<keyword evidence="2" id="KW-0378">Hydrolase</keyword>
<reference evidence="4" key="1">
    <citation type="submission" date="2019-03" db="EMBL/GenBank/DDBJ databases">
        <title>Improved annotation for the trematode Fasciola hepatica.</title>
        <authorList>
            <person name="Choi Y.-J."/>
            <person name="Martin J."/>
            <person name="Mitreva M."/>
        </authorList>
    </citation>
    <scope>NUCLEOTIDE SEQUENCE [LARGE SCALE GENOMIC DNA]</scope>
</reference>
<keyword evidence="5" id="KW-1185">Reference proteome</keyword>
<dbReference type="PANTHER" id="PTHR10858:SF23">
    <property type="entry name" value="DEOXYRIBONUCLEASE II"/>
    <property type="match status" value="1"/>
</dbReference>
<comment type="similarity">
    <text evidence="1">Belongs to the DNase II family.</text>
</comment>
<keyword evidence="3" id="KW-0732">Signal</keyword>
<gene>
    <name evidence="4" type="ORF">D915_009549</name>
</gene>
<dbReference type="GO" id="GO:0006309">
    <property type="term" value="P:apoptotic DNA fragmentation"/>
    <property type="evidence" value="ECO:0007669"/>
    <property type="project" value="TreeGrafter"/>
</dbReference>
<dbReference type="PANTHER" id="PTHR10858">
    <property type="entry name" value="DEOXYRIBONUCLEASE II"/>
    <property type="match status" value="1"/>
</dbReference>
<feature type="chain" id="PRO_5020029847" evidence="3">
    <location>
        <begin position="22"/>
        <end position="293"/>
    </location>
</feature>
<evidence type="ECO:0000313" key="5">
    <source>
        <dbReference type="Proteomes" id="UP000230066"/>
    </source>
</evidence>
<protein>
    <submittedName>
        <fullName evidence="4">Deoxyribonuclease-2-alpha</fullName>
    </submittedName>
</protein>
<sequence length="293" mass="33343">MSVMLVSTITLLLRFSFLVESLSCLDDKENPVDCEWKLSENLINESGMMKNTFEQMFLLKNSTSALYGMYNDEKPPVPSVDADAHTWGHLKGAIAFDNSSGFWIIHSIPKLPDDPDHYRYPSTGRIYGQHMLCVTLSSAYMLPVVEQLVVSRPQFLSTYLSPDWVEKYPEIAFMFNNKRNVTVSNKTIILETAGNGLKMRHFSKSDTFGKDLYQDLVSPNLGLGLKVETWRHGKSEPSVCRNGQPWIVNVKPLVKLKSDPKDYTALTPNHILLLYRNPAIKHSDESRLKLTKR</sequence>
<dbReference type="AlphaFoldDB" id="A0A4E0QWL0"/>
<dbReference type="CDD" id="cd09120">
    <property type="entry name" value="PLDc_DNaseII_1"/>
    <property type="match status" value="1"/>
</dbReference>
<evidence type="ECO:0000256" key="3">
    <source>
        <dbReference type="SAM" id="SignalP"/>
    </source>
</evidence>
<name>A0A4E0QWL0_FASHE</name>
<evidence type="ECO:0000313" key="4">
    <source>
        <dbReference type="EMBL" id="THD19765.1"/>
    </source>
</evidence>